<accession>A0A7V9Z794</accession>
<protein>
    <submittedName>
        <fullName evidence="2">MOSC domain-containing protein YiiM</fullName>
    </submittedName>
</protein>
<organism evidence="2 3">
    <name type="scientific">Thermaerobacillus caldiproteolyticus</name>
    <dbReference type="NCBI Taxonomy" id="247480"/>
    <lineage>
        <taxon>Bacteria</taxon>
        <taxon>Bacillati</taxon>
        <taxon>Bacillota</taxon>
        <taxon>Bacilli</taxon>
        <taxon>Bacillales</taxon>
        <taxon>Anoxybacillaceae</taxon>
        <taxon>Thermaerobacillus</taxon>
    </lineage>
</organism>
<keyword evidence="3" id="KW-1185">Reference proteome</keyword>
<evidence type="ECO:0000313" key="2">
    <source>
        <dbReference type="EMBL" id="MBA2875328.1"/>
    </source>
</evidence>
<sequence length="218" mass="24358">MNHVVKVVSVNVGTPKTVMIDGKPLTTGIYKQPVDEPLTLTKLNFAGDGQADLVHHGGPDKAVCVYPSEHLSVWERLYHCSFAAGAFGENLTISGLTEEHVCIGDVFAVGTAVVQVSQPRQPCFKLAKRHGIKELPLKMQETGYTGFYFRVLQEGVVTQGDILRLVKRSKTPLSVQYINRIAYIEKSNVEAIQTIVEEPALSKDWREWFSNRLHQLKR</sequence>
<gene>
    <name evidence="2" type="ORF">HNR31_002116</name>
</gene>
<evidence type="ECO:0000313" key="3">
    <source>
        <dbReference type="Proteomes" id="UP000523087"/>
    </source>
</evidence>
<dbReference type="Pfam" id="PF03473">
    <property type="entry name" value="MOSC"/>
    <property type="match status" value="1"/>
</dbReference>
<dbReference type="GO" id="GO:0030151">
    <property type="term" value="F:molybdenum ion binding"/>
    <property type="evidence" value="ECO:0007669"/>
    <property type="project" value="InterPro"/>
</dbReference>
<dbReference type="AlphaFoldDB" id="A0A7V9Z794"/>
<dbReference type="Pfam" id="PF03475">
    <property type="entry name" value="YiiM_3-alpha"/>
    <property type="match status" value="1"/>
</dbReference>
<evidence type="ECO:0000259" key="1">
    <source>
        <dbReference type="PROSITE" id="PS51340"/>
    </source>
</evidence>
<dbReference type="InterPro" id="IPR052353">
    <property type="entry name" value="Benzoxazolinone_Detox_Enz"/>
</dbReference>
<dbReference type="RefSeq" id="WP_181556163.1">
    <property type="nucleotide sequence ID" value="NZ_JACDUT010000006.1"/>
</dbReference>
<dbReference type="InterPro" id="IPR005163">
    <property type="entry name" value="Tri_helical_YiiM-like"/>
</dbReference>
<dbReference type="EMBL" id="JACDUT010000006">
    <property type="protein sequence ID" value="MBA2875328.1"/>
    <property type="molecule type" value="Genomic_DNA"/>
</dbReference>
<dbReference type="Proteomes" id="UP000523087">
    <property type="component" value="Unassembled WGS sequence"/>
</dbReference>
<dbReference type="Gene3D" id="2.40.33.20">
    <property type="entry name" value="PK beta-barrel domain-like"/>
    <property type="match status" value="1"/>
</dbReference>
<proteinExistence type="predicted"/>
<reference evidence="2 3" key="1">
    <citation type="submission" date="2020-07" db="EMBL/GenBank/DDBJ databases">
        <title>Genomic Encyclopedia of Type Strains, Phase IV (KMG-IV): sequencing the most valuable type-strain genomes for metagenomic binning, comparative biology and taxonomic classification.</title>
        <authorList>
            <person name="Goeker M."/>
        </authorList>
    </citation>
    <scope>NUCLEOTIDE SEQUENCE [LARGE SCALE GENOMIC DNA]</scope>
    <source>
        <strain evidence="2 3">DSM 15730</strain>
    </source>
</reference>
<dbReference type="GO" id="GO:0003824">
    <property type="term" value="F:catalytic activity"/>
    <property type="evidence" value="ECO:0007669"/>
    <property type="project" value="InterPro"/>
</dbReference>
<dbReference type="GO" id="GO:0030170">
    <property type="term" value="F:pyridoxal phosphate binding"/>
    <property type="evidence" value="ECO:0007669"/>
    <property type="project" value="InterPro"/>
</dbReference>
<dbReference type="PANTHER" id="PTHR30212:SF4">
    <property type="entry name" value="MOSC DOMAIN-CONTAINING PROTEIN"/>
    <property type="match status" value="1"/>
</dbReference>
<comment type="caution">
    <text evidence="2">The sequence shown here is derived from an EMBL/GenBank/DDBJ whole genome shotgun (WGS) entry which is preliminary data.</text>
</comment>
<dbReference type="InterPro" id="IPR011037">
    <property type="entry name" value="Pyrv_Knase-like_insert_dom_sf"/>
</dbReference>
<name>A0A7V9Z794_9BACL</name>
<dbReference type="PANTHER" id="PTHR30212">
    <property type="entry name" value="PROTEIN YIIM"/>
    <property type="match status" value="1"/>
</dbReference>
<dbReference type="InterPro" id="IPR005302">
    <property type="entry name" value="MoCF_Sase_C"/>
</dbReference>
<feature type="domain" description="MOSC" evidence="1">
    <location>
        <begin position="32"/>
        <end position="166"/>
    </location>
</feature>
<dbReference type="SUPFAM" id="SSF50800">
    <property type="entry name" value="PK beta-barrel domain-like"/>
    <property type="match status" value="1"/>
</dbReference>
<dbReference type="PROSITE" id="PS51340">
    <property type="entry name" value="MOSC"/>
    <property type="match status" value="1"/>
</dbReference>